<dbReference type="STRING" id="48698.ENSPFOP00000010679"/>
<keyword evidence="3 5" id="KW-0251">Elongation factor</keyword>
<dbReference type="InterPro" id="IPR036433">
    <property type="entry name" value="EF1B_G_C_sf"/>
</dbReference>
<dbReference type="Gene3D" id="3.30.70.1010">
    <property type="entry name" value="Translation elongation factor EF1B, gamma chain, conserved domain"/>
    <property type="match status" value="1"/>
</dbReference>
<dbReference type="Gene3D" id="3.40.30.10">
    <property type="entry name" value="Glutaredoxin"/>
    <property type="match status" value="1"/>
</dbReference>
<dbReference type="SUPFAM" id="SSF47616">
    <property type="entry name" value="GST C-terminal domain-like"/>
    <property type="match status" value="1"/>
</dbReference>
<dbReference type="FunFam" id="3.30.70.1010:FF:000001">
    <property type="entry name" value="Elongation factor 1-gamma 1"/>
    <property type="match status" value="1"/>
</dbReference>
<dbReference type="Ensembl" id="ENSPFOT00000010694.2">
    <property type="protein sequence ID" value="ENSPFOP00000010679.2"/>
    <property type="gene ID" value="ENSPFOG00000010639.2"/>
</dbReference>
<evidence type="ECO:0000256" key="2">
    <source>
        <dbReference type="ARBA" id="ARBA00011237"/>
    </source>
</evidence>
<dbReference type="Pfam" id="PF02798">
    <property type="entry name" value="GST_N"/>
    <property type="match status" value="1"/>
</dbReference>
<dbReference type="GO" id="GO:0003746">
    <property type="term" value="F:translation elongation factor activity"/>
    <property type="evidence" value="ECO:0007669"/>
    <property type="project" value="UniProtKB-UniRule"/>
</dbReference>
<dbReference type="InterPro" id="IPR040079">
    <property type="entry name" value="Glutathione_S-Trfase"/>
</dbReference>
<dbReference type="GeneTree" id="ENSGT00390000007552"/>
<keyword evidence="4 5" id="KW-0648">Protein biosynthesis</keyword>
<name>A0A087XY26_POEFO</name>
<evidence type="ECO:0000313" key="10">
    <source>
        <dbReference type="Proteomes" id="UP000028760"/>
    </source>
</evidence>
<dbReference type="PROSITE" id="PS50405">
    <property type="entry name" value="GST_CTER"/>
    <property type="match status" value="1"/>
</dbReference>
<dbReference type="FunFam" id="3.40.30.10:FF:000088">
    <property type="entry name" value="Elongation factor 1-gamma"/>
    <property type="match status" value="1"/>
</dbReference>
<proteinExistence type="predicted"/>
<evidence type="ECO:0000256" key="4">
    <source>
        <dbReference type="ARBA" id="ARBA00022917"/>
    </source>
</evidence>
<dbReference type="Pfam" id="PF00647">
    <property type="entry name" value="EF1G"/>
    <property type="match status" value="1"/>
</dbReference>
<dbReference type="Gene3D" id="1.20.1050.10">
    <property type="match status" value="1"/>
</dbReference>
<reference evidence="9" key="3">
    <citation type="submission" date="2025-09" db="UniProtKB">
        <authorList>
            <consortium name="Ensembl"/>
        </authorList>
    </citation>
    <scope>IDENTIFICATION</scope>
</reference>
<dbReference type="PANTHER" id="PTHR43986">
    <property type="entry name" value="ELONGATION FACTOR 1-GAMMA"/>
    <property type="match status" value="1"/>
</dbReference>
<dbReference type="Pfam" id="PF00043">
    <property type="entry name" value="GST_C"/>
    <property type="match status" value="1"/>
</dbReference>
<dbReference type="InterPro" id="IPR036282">
    <property type="entry name" value="Glutathione-S-Trfase_C_sf"/>
</dbReference>
<evidence type="ECO:0000259" key="6">
    <source>
        <dbReference type="PROSITE" id="PS50040"/>
    </source>
</evidence>
<evidence type="ECO:0000256" key="1">
    <source>
        <dbReference type="ARBA" id="ARBA00003468"/>
    </source>
</evidence>
<dbReference type="EMBL" id="AYCK01011052">
    <property type="status" value="NOT_ANNOTATED_CDS"/>
    <property type="molecule type" value="Genomic_DNA"/>
</dbReference>
<dbReference type="InterPro" id="IPR004045">
    <property type="entry name" value="Glutathione_S-Trfase_N"/>
</dbReference>
<feature type="domain" description="GST C-terminal" evidence="8">
    <location>
        <begin position="88"/>
        <end position="216"/>
    </location>
</feature>
<dbReference type="GO" id="GO:0005634">
    <property type="term" value="C:nucleus"/>
    <property type="evidence" value="ECO:0007669"/>
    <property type="project" value="TreeGrafter"/>
</dbReference>
<comment type="function">
    <text evidence="1">Probably plays a role in anchoring the complex to other cellular components.</text>
</comment>
<evidence type="ECO:0000256" key="5">
    <source>
        <dbReference type="PROSITE-ProRule" id="PRU00519"/>
    </source>
</evidence>
<dbReference type="eggNOG" id="KOG0867">
    <property type="taxonomic scope" value="Eukaryota"/>
</dbReference>
<reference evidence="10" key="1">
    <citation type="submission" date="2013-10" db="EMBL/GenBank/DDBJ databases">
        <authorList>
            <person name="Schartl M."/>
            <person name="Warren W."/>
        </authorList>
    </citation>
    <scope>NUCLEOTIDE SEQUENCE [LARGE SCALE GENOMIC DNA]</scope>
    <source>
        <strain evidence="10">female</strain>
    </source>
</reference>
<dbReference type="SUPFAM" id="SSF89942">
    <property type="entry name" value="eEF1-gamma domain"/>
    <property type="match status" value="1"/>
</dbReference>
<dbReference type="EMBL" id="AYCK01011051">
    <property type="status" value="NOT_ANNOTATED_CDS"/>
    <property type="molecule type" value="Genomic_DNA"/>
</dbReference>
<dbReference type="SFLD" id="SFLDG00358">
    <property type="entry name" value="Main_(cytGST)"/>
    <property type="match status" value="1"/>
</dbReference>
<protein>
    <submittedName>
        <fullName evidence="9">Eukaryotic translation elongation factor 1 gamma</fullName>
    </submittedName>
</protein>
<evidence type="ECO:0000259" key="7">
    <source>
        <dbReference type="PROSITE" id="PS50404"/>
    </source>
</evidence>
<sequence>MAAGTLYTYPDNWRAFKAQIAAQYSGARLKVASNPPAFTFGQTNRSPAFISNFPLGKVPAYQGDDGFCLFESNAIAHYLSNDALRGATPQAAAQVLQWVSFADSEIIPPASAWVFPTLGIMQFNKQATEQAKEDVKKVLTVLNQHLTTRTFLVGERVSLADITVACSMVWLFKQVLEPSFRQPYPNVTRWFVTCVNQPQFKAVLGEVKLCEKMAQFDAKKFAEMQPKKETPAKKEKAAPEEEMDDCDAVLAAEPKAKDPFAHLPKSAFVMDEFKRKYSNEDTMTVALPHFWENFDREGYSIWYAQYKYPEELTLTFKSCNLITGETQQEWLISKLRLSTLCSEVPLVHRRWFCIVVVWPIYLKQTGQRLCPDWQIDYESYDWRKLDPESEECKTMVKEYFAWEGDFKHVGKAFNQGKIFK</sequence>
<evidence type="ECO:0000256" key="3">
    <source>
        <dbReference type="ARBA" id="ARBA00022768"/>
    </source>
</evidence>
<dbReference type="CDD" id="cd03181">
    <property type="entry name" value="GST_C_EF1Bgamma_like"/>
    <property type="match status" value="1"/>
</dbReference>
<dbReference type="FunFam" id="1.20.1050.10:FF:000021">
    <property type="entry name" value="Elongation factor 1-gamma"/>
    <property type="match status" value="1"/>
</dbReference>
<dbReference type="InterPro" id="IPR050802">
    <property type="entry name" value="EF-GSTs"/>
</dbReference>
<keyword evidence="10" id="KW-1185">Reference proteome</keyword>
<dbReference type="PANTHER" id="PTHR43986:SF1">
    <property type="entry name" value="ELONGATION FACTOR 1-GAMMA"/>
    <property type="match status" value="1"/>
</dbReference>
<accession>A0A087XY26</accession>
<dbReference type="InterPro" id="IPR036249">
    <property type="entry name" value="Thioredoxin-like_sf"/>
</dbReference>
<dbReference type="SMART" id="SM01183">
    <property type="entry name" value="EF1G"/>
    <property type="match status" value="1"/>
</dbReference>
<dbReference type="PROSITE" id="PS50040">
    <property type="entry name" value="EF1G_C"/>
    <property type="match status" value="1"/>
</dbReference>
<dbReference type="SUPFAM" id="SSF52833">
    <property type="entry name" value="Thioredoxin-like"/>
    <property type="match status" value="1"/>
</dbReference>
<dbReference type="InterPro" id="IPR001662">
    <property type="entry name" value="EF1B_G_C"/>
</dbReference>
<dbReference type="AlphaFoldDB" id="A0A087XY26"/>
<evidence type="ECO:0000313" key="9">
    <source>
        <dbReference type="Ensembl" id="ENSPFOP00000010679.2"/>
    </source>
</evidence>
<feature type="domain" description="GST N-terminal" evidence="7">
    <location>
        <begin position="2"/>
        <end position="87"/>
    </location>
</feature>
<dbReference type="SFLD" id="SFLDS00019">
    <property type="entry name" value="Glutathione_Transferase_(cytos"/>
    <property type="match status" value="1"/>
</dbReference>
<organism evidence="9 10">
    <name type="scientific">Poecilia formosa</name>
    <name type="common">Amazon molly</name>
    <name type="synonym">Limia formosa</name>
    <dbReference type="NCBI Taxonomy" id="48698"/>
    <lineage>
        <taxon>Eukaryota</taxon>
        <taxon>Metazoa</taxon>
        <taxon>Chordata</taxon>
        <taxon>Craniata</taxon>
        <taxon>Vertebrata</taxon>
        <taxon>Euteleostomi</taxon>
        <taxon>Actinopterygii</taxon>
        <taxon>Neopterygii</taxon>
        <taxon>Teleostei</taxon>
        <taxon>Neoteleostei</taxon>
        <taxon>Acanthomorphata</taxon>
        <taxon>Ovalentaria</taxon>
        <taxon>Atherinomorphae</taxon>
        <taxon>Cyprinodontiformes</taxon>
        <taxon>Poeciliidae</taxon>
        <taxon>Poeciliinae</taxon>
        <taxon>Poecilia</taxon>
    </lineage>
</organism>
<reference evidence="9" key="2">
    <citation type="submission" date="2025-08" db="UniProtKB">
        <authorList>
            <consortium name="Ensembl"/>
        </authorList>
    </citation>
    <scope>IDENTIFICATION</scope>
</reference>
<dbReference type="CDD" id="cd03044">
    <property type="entry name" value="GST_N_EF1Bgamma"/>
    <property type="match status" value="1"/>
</dbReference>
<dbReference type="PROSITE" id="PS50404">
    <property type="entry name" value="GST_NTER"/>
    <property type="match status" value="1"/>
</dbReference>
<dbReference type="eggNOG" id="KOG1627">
    <property type="taxonomic scope" value="Eukaryota"/>
</dbReference>
<dbReference type="InterPro" id="IPR004046">
    <property type="entry name" value="GST_C"/>
</dbReference>
<dbReference type="GO" id="GO:0005737">
    <property type="term" value="C:cytoplasm"/>
    <property type="evidence" value="ECO:0007669"/>
    <property type="project" value="TreeGrafter"/>
</dbReference>
<comment type="subunit">
    <text evidence="2">EF-1 is composed of four subunits: alpha, beta, delta, and gamma.</text>
</comment>
<evidence type="ECO:0000259" key="8">
    <source>
        <dbReference type="PROSITE" id="PS50405"/>
    </source>
</evidence>
<dbReference type="OMA" id="TQYFSWT"/>
<dbReference type="Proteomes" id="UP000028760">
    <property type="component" value="Unassembled WGS sequence"/>
</dbReference>
<feature type="domain" description="EF-1-gamma C-terminal" evidence="6">
    <location>
        <begin position="256"/>
        <end position="420"/>
    </location>
</feature>
<dbReference type="InterPro" id="IPR010987">
    <property type="entry name" value="Glutathione-S-Trfase_C-like"/>
</dbReference>